<dbReference type="EMBL" id="JADCNM010000011">
    <property type="protein sequence ID" value="KAG0462948.1"/>
    <property type="molecule type" value="Genomic_DNA"/>
</dbReference>
<gene>
    <name evidence="2" type="ORF">HPP92_021424</name>
</gene>
<protein>
    <submittedName>
        <fullName evidence="2">Uncharacterized protein</fullName>
    </submittedName>
</protein>
<accession>A0A835Q5L0</accession>
<comment type="caution">
    <text evidence="2">The sequence shown here is derived from an EMBL/GenBank/DDBJ whole genome shotgun (WGS) entry which is preliminary data.</text>
</comment>
<name>A0A835Q5L0_VANPL</name>
<evidence type="ECO:0000256" key="1">
    <source>
        <dbReference type="SAM" id="MobiDB-lite"/>
    </source>
</evidence>
<dbReference type="Proteomes" id="UP000639772">
    <property type="component" value="Chromosome 11"/>
</dbReference>
<feature type="region of interest" description="Disordered" evidence="1">
    <location>
        <begin position="1"/>
        <end position="29"/>
    </location>
</feature>
<organism evidence="2 3">
    <name type="scientific">Vanilla planifolia</name>
    <name type="common">Vanilla</name>
    <dbReference type="NCBI Taxonomy" id="51239"/>
    <lineage>
        <taxon>Eukaryota</taxon>
        <taxon>Viridiplantae</taxon>
        <taxon>Streptophyta</taxon>
        <taxon>Embryophyta</taxon>
        <taxon>Tracheophyta</taxon>
        <taxon>Spermatophyta</taxon>
        <taxon>Magnoliopsida</taxon>
        <taxon>Liliopsida</taxon>
        <taxon>Asparagales</taxon>
        <taxon>Orchidaceae</taxon>
        <taxon>Vanilloideae</taxon>
        <taxon>Vanilleae</taxon>
        <taxon>Vanilla</taxon>
    </lineage>
</organism>
<evidence type="ECO:0000313" key="3">
    <source>
        <dbReference type="Proteomes" id="UP000639772"/>
    </source>
</evidence>
<proteinExistence type="predicted"/>
<evidence type="ECO:0000313" key="2">
    <source>
        <dbReference type="EMBL" id="KAG0462948.1"/>
    </source>
</evidence>
<sequence length="154" mass="16977">MADISGQVFDRREDQEVTDGGSGGRWAAGWPGVAGPGLKVVIRWCVEEKRLRAGSRNGGRSLSGRRERHFRVWVVAERRTAQCKAEVVLKIVEIHYNSDMIFKLLVVFETSIVKVNSELQMNGSGSTIIFPSVNLQKHQCGLVVSDAGAGARWP</sequence>
<dbReference type="AlphaFoldDB" id="A0A835Q5L0"/>
<reference evidence="2 3" key="1">
    <citation type="journal article" date="2020" name="Nat. Food">
        <title>A phased Vanilla planifolia genome enables genetic improvement of flavour and production.</title>
        <authorList>
            <person name="Hasing T."/>
            <person name="Tang H."/>
            <person name="Brym M."/>
            <person name="Khazi F."/>
            <person name="Huang T."/>
            <person name="Chambers A.H."/>
        </authorList>
    </citation>
    <scope>NUCLEOTIDE SEQUENCE [LARGE SCALE GENOMIC DNA]</scope>
    <source>
        <tissue evidence="2">Leaf</tissue>
    </source>
</reference>